<name>A0A0G0Z377_9BACT</name>
<protein>
    <submittedName>
        <fullName evidence="1">Uncharacterized protein</fullName>
    </submittedName>
</protein>
<sequence length="232" mass="26299">MPEDWSLLSVSPEFGSLTNYSDTDFHGASERERKTTRLDTLRETSLGMVEFHANEKGFRVLADEMGIGLYYKNDGRLTDAGIDLVKYCDNFSEEEMEKMGGEVLEEVLEKVVNANEQLAISFDFKNNTVAVVQIDRNTGKGPILSSGEGLDFTLSTLMTVSYGEFKVCVGFRVIDDVFRFGIFALREEESITLETKMLVTDILRDCNYKIFLESSSPDKYERLTKRIFLVGH</sequence>
<evidence type="ECO:0000313" key="1">
    <source>
        <dbReference type="EMBL" id="KKS43197.1"/>
    </source>
</evidence>
<accession>A0A0G0Z377</accession>
<dbReference type="Proteomes" id="UP000033854">
    <property type="component" value="Unassembled WGS sequence"/>
</dbReference>
<dbReference type="EMBL" id="LCDA01000002">
    <property type="protein sequence ID" value="KKS43197.1"/>
    <property type="molecule type" value="Genomic_DNA"/>
</dbReference>
<organism evidence="1 2">
    <name type="scientific">Candidatus Collierbacteria bacterium GW2011_GWA2_42_17</name>
    <dbReference type="NCBI Taxonomy" id="1618378"/>
    <lineage>
        <taxon>Bacteria</taxon>
        <taxon>Candidatus Collieribacteriota</taxon>
    </lineage>
</organism>
<gene>
    <name evidence="1" type="ORF">UV06_C0002G0099</name>
</gene>
<dbReference type="AlphaFoldDB" id="A0A0G0Z377"/>
<evidence type="ECO:0000313" key="2">
    <source>
        <dbReference type="Proteomes" id="UP000033854"/>
    </source>
</evidence>
<comment type="caution">
    <text evidence="1">The sequence shown here is derived from an EMBL/GenBank/DDBJ whole genome shotgun (WGS) entry which is preliminary data.</text>
</comment>
<proteinExistence type="predicted"/>
<reference evidence="1 2" key="1">
    <citation type="journal article" date="2015" name="Nature">
        <title>rRNA introns, odd ribosomes, and small enigmatic genomes across a large radiation of phyla.</title>
        <authorList>
            <person name="Brown C.T."/>
            <person name="Hug L.A."/>
            <person name="Thomas B.C."/>
            <person name="Sharon I."/>
            <person name="Castelle C.J."/>
            <person name="Singh A."/>
            <person name="Wilkins M.J."/>
            <person name="Williams K.H."/>
            <person name="Banfield J.F."/>
        </authorList>
    </citation>
    <scope>NUCLEOTIDE SEQUENCE [LARGE SCALE GENOMIC DNA]</scope>
</reference>